<feature type="region of interest" description="Disordered" evidence="3">
    <location>
        <begin position="365"/>
        <end position="405"/>
    </location>
</feature>
<sequence length="672" mass="73481">MSAAGWSQPLAGASPKSSRRSLGHFRSLSSITASTNRPRTPSVVSVHPLARSSSSAHLPTASSPSQHDFGDEMSTLPDPRSRAMTPANDAGAPSPSRHPDLNDEVATLSTKLINAINHQTFLDDSLSSTRHELESAREHIRTLEAQNASQREMLTGDVWIRKHTVEAEKRVLHAKISEERQKRLDTERDKKKIEQELENLTTALFEEANKMVIGAKEEAKADHEVLQRKNDQLKSQLADSESLLKSQQEQLFELKHVMEHMAAEQEEQINATAPSSPGLSKPDPREEQRASADVPLPSPWGMSVEPCPPTALPHLVQPVLRTDLTSYDDFTSLARLSRQRADSRVSSGSISALNALSAFGLGGSTSSAHPSNASTTSLNISAQAGGSAPQSPNTPASTMSAASNASAAPLPNLKDTKFYKRVLVEDIDPTLRLDMAPGLSWLARRTVINSMTEGSLVVEPVPAGSTSSFLALTKPQFYPCSLCGESRSDPVYLRQHRFRTSEADSAQRHPLCKYCLSRVRSTCDFLGFLRMVKDGHWRADDEDHERAAWEESVRLRDQMFWARIGGGVIPAPQSPLSVDLEKSPRNSHEVDDGSKFVSIDKIIPPSREASPVDLDRIGDRTKKGPIEAPRTPPNQIDGARSVRSSIQSLEIKSIASSEETKRLSLAIPSKES</sequence>
<feature type="compositionally biased region" description="Low complexity" evidence="3">
    <location>
        <begin position="52"/>
        <end position="65"/>
    </location>
</feature>
<dbReference type="Gene3D" id="6.10.140.910">
    <property type="match status" value="1"/>
</dbReference>
<evidence type="ECO:0000256" key="1">
    <source>
        <dbReference type="ARBA" id="ARBA00023054"/>
    </source>
</evidence>
<dbReference type="GO" id="GO:0070319">
    <property type="term" value="C:Golgi to plasma membrane transport vesicle"/>
    <property type="evidence" value="ECO:0007669"/>
    <property type="project" value="TreeGrafter"/>
</dbReference>
<dbReference type="GO" id="GO:0051286">
    <property type="term" value="C:cell tip"/>
    <property type="evidence" value="ECO:0007669"/>
    <property type="project" value="TreeGrafter"/>
</dbReference>
<feature type="region of interest" description="Disordered" evidence="3">
    <location>
        <begin position="1"/>
        <end position="102"/>
    </location>
</feature>
<evidence type="ECO:0000313" key="5">
    <source>
        <dbReference type="EMBL" id="KPM39286.1"/>
    </source>
</evidence>
<evidence type="ECO:0000256" key="3">
    <source>
        <dbReference type="SAM" id="MobiDB-lite"/>
    </source>
</evidence>
<feature type="compositionally biased region" description="Polar residues" evidence="3">
    <location>
        <begin position="27"/>
        <end position="43"/>
    </location>
</feature>
<feature type="compositionally biased region" description="Low complexity" evidence="3">
    <location>
        <begin position="391"/>
        <end position="405"/>
    </location>
</feature>
<dbReference type="PANTHER" id="PTHR14430">
    <property type="entry name" value="RABIN3-RELATED"/>
    <property type="match status" value="1"/>
</dbReference>
<feature type="region of interest" description="Disordered" evidence="3">
    <location>
        <begin position="607"/>
        <end position="643"/>
    </location>
</feature>
<feature type="region of interest" description="Disordered" evidence="3">
    <location>
        <begin position="572"/>
        <end position="595"/>
    </location>
</feature>
<feature type="compositionally biased region" description="Basic and acidic residues" evidence="3">
    <location>
        <begin position="613"/>
        <end position="625"/>
    </location>
</feature>
<feature type="compositionally biased region" description="Polar residues" evidence="3">
    <location>
        <begin position="268"/>
        <end position="278"/>
    </location>
</feature>
<feature type="compositionally biased region" description="Polar residues" evidence="3">
    <location>
        <begin position="365"/>
        <end position="390"/>
    </location>
</feature>
<dbReference type="SUPFAM" id="SSF144284">
    <property type="entry name" value="Sec2 N-terminal region"/>
    <property type="match status" value="1"/>
</dbReference>
<dbReference type="CDD" id="cd21044">
    <property type="entry name" value="Rab11BD_RAB3IP_like"/>
    <property type="match status" value="1"/>
</dbReference>
<dbReference type="STRING" id="78410.A0A0P7BAJ0"/>
<proteinExistence type="predicted"/>
<keyword evidence="6" id="KW-1185">Reference proteome</keyword>
<dbReference type="Proteomes" id="UP000050424">
    <property type="component" value="Unassembled WGS sequence"/>
</dbReference>
<feature type="coiled-coil region" evidence="2">
    <location>
        <begin position="126"/>
        <end position="250"/>
    </location>
</feature>
<keyword evidence="1 2" id="KW-0175">Coiled coil</keyword>
<organism evidence="5 6">
    <name type="scientific">Neonectria ditissima</name>
    <dbReference type="NCBI Taxonomy" id="78410"/>
    <lineage>
        <taxon>Eukaryota</taxon>
        <taxon>Fungi</taxon>
        <taxon>Dikarya</taxon>
        <taxon>Ascomycota</taxon>
        <taxon>Pezizomycotina</taxon>
        <taxon>Sordariomycetes</taxon>
        <taxon>Hypocreomycetidae</taxon>
        <taxon>Hypocreales</taxon>
        <taxon>Nectriaceae</taxon>
        <taxon>Neonectria</taxon>
    </lineage>
</organism>
<dbReference type="PANTHER" id="PTHR14430:SF0">
    <property type="entry name" value="SEC2P DOMAIN-CONTAINING PROTEIN"/>
    <property type="match status" value="1"/>
</dbReference>
<dbReference type="Pfam" id="PF06428">
    <property type="entry name" value="Sec2p"/>
    <property type="match status" value="1"/>
</dbReference>
<dbReference type="InterPro" id="IPR009449">
    <property type="entry name" value="Sec2_N"/>
</dbReference>
<dbReference type="Pfam" id="PF25555">
    <property type="entry name" value="RAB3A-like_C"/>
    <property type="match status" value="1"/>
</dbReference>
<dbReference type="AlphaFoldDB" id="A0A0P7BAJ0"/>
<evidence type="ECO:0000256" key="2">
    <source>
        <dbReference type="SAM" id="Coils"/>
    </source>
</evidence>
<protein>
    <recommendedName>
        <fullName evidence="4">GDP/GTP exchange factor Sec2 N-terminal domain-containing protein</fullName>
    </recommendedName>
</protein>
<dbReference type="GO" id="GO:0006887">
    <property type="term" value="P:exocytosis"/>
    <property type="evidence" value="ECO:0007669"/>
    <property type="project" value="TreeGrafter"/>
</dbReference>
<reference evidence="5 6" key="1">
    <citation type="submission" date="2015-09" db="EMBL/GenBank/DDBJ databases">
        <title>Draft genome of a European isolate of the apple canker pathogen Neonectria ditissima.</title>
        <authorList>
            <person name="Gomez-Cortecero A."/>
            <person name="Harrison R.J."/>
            <person name="Armitage A.D."/>
        </authorList>
    </citation>
    <scope>NUCLEOTIDE SEQUENCE [LARGE SCALE GENOMIC DNA]</scope>
    <source>
        <strain evidence="5 6">R09/05</strain>
    </source>
</reference>
<dbReference type="EMBL" id="LKCW01000111">
    <property type="protein sequence ID" value="KPM39286.1"/>
    <property type="molecule type" value="Genomic_DNA"/>
</dbReference>
<feature type="region of interest" description="Disordered" evidence="3">
    <location>
        <begin position="268"/>
        <end position="299"/>
    </location>
</feature>
<feature type="compositionally biased region" description="Basic and acidic residues" evidence="3">
    <location>
        <begin position="579"/>
        <end position="594"/>
    </location>
</feature>
<evidence type="ECO:0000259" key="4">
    <source>
        <dbReference type="Pfam" id="PF06428"/>
    </source>
</evidence>
<evidence type="ECO:0000313" key="6">
    <source>
        <dbReference type="Proteomes" id="UP000050424"/>
    </source>
</evidence>
<dbReference type="InterPro" id="IPR040351">
    <property type="entry name" value="RAB3IL/RAB3IP/Sec2"/>
</dbReference>
<dbReference type="GO" id="GO:0005085">
    <property type="term" value="F:guanyl-nucleotide exchange factor activity"/>
    <property type="evidence" value="ECO:0007669"/>
    <property type="project" value="InterPro"/>
</dbReference>
<name>A0A0P7BAJ0_9HYPO</name>
<comment type="caution">
    <text evidence="5">The sequence shown here is derived from an EMBL/GenBank/DDBJ whole genome shotgun (WGS) entry which is preliminary data.</text>
</comment>
<accession>A0A0P7BAJ0</accession>
<dbReference type="OrthoDB" id="1748564at2759"/>
<gene>
    <name evidence="5" type="ORF">AK830_g7280</name>
</gene>
<feature type="domain" description="GDP/GTP exchange factor Sec2 N-terminal" evidence="4">
    <location>
        <begin position="119"/>
        <end position="261"/>
    </location>
</feature>